<feature type="transmembrane region" description="Helical" evidence="1">
    <location>
        <begin position="119"/>
        <end position="138"/>
    </location>
</feature>
<keyword evidence="1" id="KW-1133">Transmembrane helix</keyword>
<proteinExistence type="predicted"/>
<evidence type="ECO:0000313" key="2">
    <source>
        <dbReference type="EMBL" id="WZN45379.1"/>
    </source>
</evidence>
<dbReference type="RefSeq" id="WP_341840131.1">
    <property type="nucleotide sequence ID" value="NZ_CP149792.1"/>
</dbReference>
<keyword evidence="1" id="KW-0812">Transmembrane</keyword>
<protein>
    <submittedName>
        <fullName evidence="2">Uncharacterized protein</fullName>
    </submittedName>
</protein>
<dbReference type="Proteomes" id="UP001449657">
    <property type="component" value="Chromosome"/>
</dbReference>
<reference evidence="2 3" key="1">
    <citation type="submission" date="2024-03" db="EMBL/GenBank/DDBJ databases">
        <title>Chitinophaga caseinilytica sp. nov., a casein hydrolysing bacterium isolated from forest soil.</title>
        <authorList>
            <person name="Lee D.S."/>
            <person name="Han D.M."/>
            <person name="Baek J.H."/>
            <person name="Choi D.G."/>
            <person name="Jeon J.H."/>
            <person name="Jeon C.O."/>
        </authorList>
    </citation>
    <scope>NUCLEOTIDE SEQUENCE [LARGE SCALE GENOMIC DNA]</scope>
    <source>
        <strain evidence="2 3">KACC 19118</strain>
    </source>
</reference>
<gene>
    <name evidence="2" type="ORF">WJU22_20995</name>
</gene>
<dbReference type="EMBL" id="CP150096">
    <property type="protein sequence ID" value="WZN45379.1"/>
    <property type="molecule type" value="Genomic_DNA"/>
</dbReference>
<keyword evidence="3" id="KW-1185">Reference proteome</keyword>
<name>A0ABZ2Z4C3_9BACT</name>
<sequence length="149" mass="16864">MMSDCPTESHNLRRRNLLPPWAYLIAGIILLTAGYHGWTIAEGLFFNRWVHKNGGPSHSLEWVDLILVFLLLLILCNMVASVALFLRSRRAISLALVVSVVDVVLLAPAVLIFSVDLMLFSIMAFLLLALVLYLRALWPVRDMWKHAAR</sequence>
<keyword evidence="1" id="KW-0472">Membrane</keyword>
<feature type="transmembrane region" description="Helical" evidence="1">
    <location>
        <begin position="93"/>
        <end position="113"/>
    </location>
</feature>
<evidence type="ECO:0000256" key="1">
    <source>
        <dbReference type="SAM" id="Phobius"/>
    </source>
</evidence>
<accession>A0ABZ2Z4C3</accession>
<feature type="transmembrane region" description="Helical" evidence="1">
    <location>
        <begin position="65"/>
        <end position="86"/>
    </location>
</feature>
<organism evidence="2 3">
    <name type="scientific">Chitinophaga caseinilytica</name>
    <dbReference type="NCBI Taxonomy" id="2267521"/>
    <lineage>
        <taxon>Bacteria</taxon>
        <taxon>Pseudomonadati</taxon>
        <taxon>Bacteroidota</taxon>
        <taxon>Chitinophagia</taxon>
        <taxon>Chitinophagales</taxon>
        <taxon>Chitinophagaceae</taxon>
        <taxon>Chitinophaga</taxon>
    </lineage>
</organism>
<evidence type="ECO:0000313" key="3">
    <source>
        <dbReference type="Proteomes" id="UP001449657"/>
    </source>
</evidence>
<feature type="transmembrane region" description="Helical" evidence="1">
    <location>
        <begin position="21"/>
        <end position="45"/>
    </location>
</feature>